<protein>
    <submittedName>
        <fullName evidence="1">Transposase</fullName>
    </submittedName>
</protein>
<dbReference type="EMBL" id="NIBS01000003">
    <property type="protein sequence ID" value="PHM29041.1"/>
    <property type="molecule type" value="Genomic_DNA"/>
</dbReference>
<accession>A0A2D0J3N9</accession>
<proteinExistence type="predicted"/>
<reference evidence="1 2" key="1">
    <citation type="journal article" date="2017" name="Nat. Microbiol.">
        <title>Natural product diversity associated with the nematode symbionts Photorhabdus and Xenorhabdus.</title>
        <authorList>
            <person name="Tobias N.J."/>
            <person name="Wolff H."/>
            <person name="Djahanschiri B."/>
            <person name="Grundmann F."/>
            <person name="Kronenwerth M."/>
            <person name="Shi Y.M."/>
            <person name="Simonyi S."/>
            <person name="Grun P."/>
            <person name="Shapiro-Ilan D."/>
            <person name="Pidot S.J."/>
            <person name="Stinear T.P."/>
            <person name="Ebersberger I."/>
            <person name="Bode H.B."/>
        </authorList>
    </citation>
    <scope>NUCLEOTIDE SEQUENCE [LARGE SCALE GENOMIC DNA]</scope>
    <source>
        <strain evidence="1 2">DSM 16342</strain>
    </source>
</reference>
<evidence type="ECO:0000313" key="2">
    <source>
        <dbReference type="Proteomes" id="UP000225833"/>
    </source>
</evidence>
<evidence type="ECO:0000313" key="1">
    <source>
        <dbReference type="EMBL" id="PHM29041.1"/>
    </source>
</evidence>
<comment type="caution">
    <text evidence="1">The sequence shown here is derived from an EMBL/GenBank/DDBJ whole genome shotgun (WGS) entry which is preliminary data.</text>
</comment>
<name>A0A2D0J3N9_XENBU</name>
<organism evidence="1 2">
    <name type="scientific">Xenorhabdus budapestensis</name>
    <dbReference type="NCBI Taxonomy" id="290110"/>
    <lineage>
        <taxon>Bacteria</taxon>
        <taxon>Pseudomonadati</taxon>
        <taxon>Pseudomonadota</taxon>
        <taxon>Gammaproteobacteria</taxon>
        <taxon>Enterobacterales</taxon>
        <taxon>Morganellaceae</taxon>
        <taxon>Xenorhabdus</taxon>
    </lineage>
</organism>
<dbReference type="Proteomes" id="UP000225833">
    <property type="component" value="Unassembled WGS sequence"/>
</dbReference>
<sequence length="53" mass="5775">MFDLSTKAGEKIDEKQLQPLATKLAQNLKTPEVLSQLSIVLKNSPLIPSLGLN</sequence>
<dbReference type="AlphaFoldDB" id="A0A2D0J3N9"/>
<gene>
    <name evidence="1" type="ORF">Xbud_01138</name>
</gene>